<evidence type="ECO:0000256" key="3">
    <source>
        <dbReference type="ARBA" id="ARBA00022723"/>
    </source>
</evidence>
<keyword evidence="6" id="KW-0106">Calcium</keyword>
<evidence type="ECO:0000256" key="5">
    <source>
        <dbReference type="ARBA" id="ARBA00022801"/>
    </source>
</evidence>
<dbReference type="Proteomes" id="UP001408356">
    <property type="component" value="Unassembled WGS sequence"/>
</dbReference>
<dbReference type="EC" id="3.1.1.-" evidence="8"/>
<organism evidence="9 10">
    <name type="scientific">Seiridium unicorne</name>
    <dbReference type="NCBI Taxonomy" id="138068"/>
    <lineage>
        <taxon>Eukaryota</taxon>
        <taxon>Fungi</taxon>
        <taxon>Dikarya</taxon>
        <taxon>Ascomycota</taxon>
        <taxon>Pezizomycotina</taxon>
        <taxon>Sordariomycetes</taxon>
        <taxon>Xylariomycetidae</taxon>
        <taxon>Amphisphaeriales</taxon>
        <taxon>Sporocadaceae</taxon>
        <taxon>Seiridium</taxon>
    </lineage>
</organism>
<comment type="caution">
    <text evidence="9">The sequence shown here is derived from an EMBL/GenBank/DDBJ whole genome shotgun (WGS) entry which is preliminary data.</text>
</comment>
<keyword evidence="4 8" id="KW-0732">Signal</keyword>
<name>A0ABR2VEH3_9PEZI</name>
<keyword evidence="5 8" id="KW-0378">Hydrolase</keyword>
<evidence type="ECO:0000256" key="1">
    <source>
        <dbReference type="ARBA" id="ARBA00006249"/>
    </source>
</evidence>
<dbReference type="InterPro" id="IPR029058">
    <property type="entry name" value="AB_hydrolase_fold"/>
</dbReference>
<evidence type="ECO:0000256" key="8">
    <source>
        <dbReference type="RuleBase" id="RU361238"/>
    </source>
</evidence>
<dbReference type="EMBL" id="JARVKF010000020">
    <property type="protein sequence ID" value="KAK9425312.1"/>
    <property type="molecule type" value="Genomic_DNA"/>
</dbReference>
<keyword evidence="3" id="KW-0479">Metal-binding</keyword>
<dbReference type="SUPFAM" id="SSF53474">
    <property type="entry name" value="alpha/beta-Hydrolases"/>
    <property type="match status" value="1"/>
</dbReference>
<evidence type="ECO:0000256" key="7">
    <source>
        <dbReference type="ARBA" id="ARBA00023157"/>
    </source>
</evidence>
<protein>
    <recommendedName>
        <fullName evidence="8">Carboxylic ester hydrolase</fullName>
        <ecNumber evidence="8">3.1.1.-</ecNumber>
    </recommendedName>
</protein>
<gene>
    <name evidence="9" type="ORF">SUNI508_13113</name>
</gene>
<keyword evidence="7" id="KW-1015">Disulfide bond</keyword>
<keyword evidence="2" id="KW-0719">Serine esterase</keyword>
<comment type="similarity">
    <text evidence="1 8">Belongs to the tannase family.</text>
</comment>
<reference evidence="9 10" key="1">
    <citation type="journal article" date="2024" name="J. Plant Pathol.">
        <title>Sequence and assembly of the genome of Seiridium unicorne, isolate CBS 538.82, causal agent of cypress canker disease.</title>
        <authorList>
            <person name="Scali E."/>
            <person name="Rocca G.D."/>
            <person name="Danti R."/>
            <person name="Garbelotto M."/>
            <person name="Barberini S."/>
            <person name="Baroncelli R."/>
            <person name="Emiliani G."/>
        </authorList>
    </citation>
    <scope>NUCLEOTIDE SEQUENCE [LARGE SCALE GENOMIC DNA]</scope>
    <source>
        <strain evidence="9 10">BM-138-508</strain>
    </source>
</reference>
<evidence type="ECO:0000256" key="6">
    <source>
        <dbReference type="ARBA" id="ARBA00022837"/>
    </source>
</evidence>
<sequence length="571" mass="61471">MPSFQILAAAALPAVAQALTLDDICTEEFATAALPAAGFSPGITIDNTSVTTTATYGSEVESEWYPTATIDYCNVTFAYTHDAIAGDLVHVTYWLPAPDQFQHRYVSTGGGGLAINSGSSYIPSGIIVGAVSGITDGGFGSFNTQWDAAFLLANGSINWEATNMFGFQAHHELATLGKQFTKNLYNVTSCTKLFSYYQGCSEGGREGWSQAQRYADQFDGYAIGAPAFRYGQQQVNHLTSNVIEQTLDYYPPTCELEKIANLTIAACDPLDGITDGVVSRSDLCKLSFDVNSTIGEAYTCAASAGNTMFGQPATPAQSGTVTAEGAAVASAILAGLHDSEGKFVYLSYQPGATFADAATAYNETIDSWGLSISGFGGEWVARFLNLQNTSTLASLDGYTYDTLKDYMIEGMDMYLNVLQTTYTNLTSLDTAGTKILHIHGEQDNSIPTGSSVRYYDSVRTALYPNLGYNKSTEAVDDFYRLFLVPGGAHCGSNTFEPNGGWPQTTLQTVINWVENGVAPDTLANAAGTIDTLCKWPLRPLWDAEGTLTCEFDQASLDTWTYDFDAYDFYLN</sequence>
<dbReference type="PANTHER" id="PTHR33938:SF16">
    <property type="entry name" value="CARBOXYLIC ESTER HYDROLASE"/>
    <property type="match status" value="1"/>
</dbReference>
<feature type="signal peptide" evidence="8">
    <location>
        <begin position="1"/>
        <end position="18"/>
    </location>
</feature>
<evidence type="ECO:0000313" key="10">
    <source>
        <dbReference type="Proteomes" id="UP001408356"/>
    </source>
</evidence>
<feature type="chain" id="PRO_5044956079" description="Carboxylic ester hydrolase" evidence="8">
    <location>
        <begin position="19"/>
        <end position="571"/>
    </location>
</feature>
<dbReference type="PANTHER" id="PTHR33938">
    <property type="entry name" value="FERULOYL ESTERASE B-RELATED"/>
    <property type="match status" value="1"/>
</dbReference>
<evidence type="ECO:0000256" key="2">
    <source>
        <dbReference type="ARBA" id="ARBA00022487"/>
    </source>
</evidence>
<dbReference type="InterPro" id="IPR011118">
    <property type="entry name" value="Tannase/feruloyl_esterase"/>
</dbReference>
<proteinExistence type="inferred from homology"/>
<accession>A0ABR2VEH3</accession>
<keyword evidence="10" id="KW-1185">Reference proteome</keyword>
<evidence type="ECO:0000256" key="4">
    <source>
        <dbReference type="ARBA" id="ARBA00022729"/>
    </source>
</evidence>
<evidence type="ECO:0000313" key="9">
    <source>
        <dbReference type="EMBL" id="KAK9425312.1"/>
    </source>
</evidence>
<dbReference type="Pfam" id="PF07519">
    <property type="entry name" value="Tannase"/>
    <property type="match status" value="1"/>
</dbReference>